<dbReference type="PANTHER" id="PTHR23404">
    <property type="entry name" value="MOLYBDOPTERIN SYNTHASE RELATED"/>
    <property type="match status" value="1"/>
</dbReference>
<dbReference type="Pfam" id="PF02391">
    <property type="entry name" value="MoaE"/>
    <property type="match status" value="1"/>
</dbReference>
<organism evidence="1 2">
    <name type="scientific">Actinomyces israelii</name>
    <dbReference type="NCBI Taxonomy" id="1659"/>
    <lineage>
        <taxon>Bacteria</taxon>
        <taxon>Bacillati</taxon>
        <taxon>Actinomycetota</taxon>
        <taxon>Actinomycetes</taxon>
        <taxon>Actinomycetales</taxon>
        <taxon>Actinomycetaceae</taxon>
        <taxon>Actinomyces</taxon>
    </lineage>
</organism>
<gene>
    <name evidence="1" type="ORF">OHJ16_01930</name>
</gene>
<comment type="caution">
    <text evidence="1">The sequence shown here is derived from an EMBL/GenBank/DDBJ whole genome shotgun (WGS) entry which is preliminary data.</text>
</comment>
<evidence type="ECO:0000313" key="1">
    <source>
        <dbReference type="EMBL" id="MCZ0856812.1"/>
    </source>
</evidence>
<dbReference type="Proteomes" id="UP001072034">
    <property type="component" value="Unassembled WGS sequence"/>
</dbReference>
<dbReference type="SUPFAM" id="SSF54690">
    <property type="entry name" value="Molybdopterin synthase subunit MoaE"/>
    <property type="match status" value="1"/>
</dbReference>
<reference evidence="1" key="1">
    <citation type="submission" date="2022-10" db="EMBL/GenBank/DDBJ databases">
        <title>Genome sequence of Actinomyces israelii ATCC 10048.</title>
        <authorList>
            <person name="Watt R.M."/>
            <person name="Tong W.M."/>
        </authorList>
    </citation>
    <scope>NUCLEOTIDE SEQUENCE</scope>
    <source>
        <strain evidence="1">ATCC 10048</strain>
    </source>
</reference>
<protein>
    <submittedName>
        <fullName evidence="1">Molybdenum cofactor biosynthesis protein MoaE</fullName>
    </submittedName>
</protein>
<dbReference type="CDD" id="cd00756">
    <property type="entry name" value="MoaE"/>
    <property type="match status" value="1"/>
</dbReference>
<evidence type="ECO:0000313" key="2">
    <source>
        <dbReference type="Proteomes" id="UP001072034"/>
    </source>
</evidence>
<name>A0ABT4I6B8_9ACTO</name>
<proteinExistence type="predicted"/>
<dbReference type="InterPro" id="IPR036563">
    <property type="entry name" value="MoaE_sf"/>
</dbReference>
<sequence>MRAGLASEPVSAAELAAAVEDRAAGAVVTFDGMVRDHDRGRGVNGIVYSAHPSAEEVVARIAHEVAGRPGLRALAVVHRVGDLGIGETALGVAVSADHRAAAFEAARDIVEEVKRRLPVWKHQIFDDGTREWSNTA</sequence>
<dbReference type="EMBL" id="JAPTMY010000003">
    <property type="protein sequence ID" value="MCZ0856812.1"/>
    <property type="molecule type" value="Genomic_DNA"/>
</dbReference>
<dbReference type="Gene3D" id="3.90.1170.40">
    <property type="entry name" value="Molybdopterin biosynthesis MoaE subunit"/>
    <property type="match status" value="1"/>
</dbReference>
<dbReference type="InterPro" id="IPR003448">
    <property type="entry name" value="Mopterin_biosynth_MoaE"/>
</dbReference>
<keyword evidence="2" id="KW-1185">Reference proteome</keyword>
<accession>A0ABT4I6B8</accession>